<dbReference type="OrthoDB" id="9779968at2"/>
<sequence precursor="true">MASRRDFLRSALRNASLLATAPAVPGFLAATARAAEPAADGRVLVVIQLDGGNDGLNTVVPFRDDGYARNRKALRLDAGTLIKVTDSAGLHPSLAGAADLLQRGELAIVQGVGYPNPSRSHFRSMAVWHSARLDPDEHGGPGWLGRVFDDRLAAGDGVGSYFVGGGMAPDALLGRRSAPGVLERPGDLVLTDAMGARAAAMSTDGRDDLLAFVRRTAVDAYATAGRVAEMPGARGQADPGSGEGLAGRLSFIARLMRSGVRARVFYTGQGGYDTHAAQLNTHAALLGELSRALKGFQGELEASGLADRVAVLAFSEFGRRLAENGSGGTDHGTAGPVILAGKHVRPGLTGDAPSLTDLEDGDPRMTVDFRRVYAAVLRDWLGIPPAIALDGRFEPLPLFQAT</sequence>
<feature type="chain" id="PRO_5022844833" description="DUF1501 domain-containing protein" evidence="1">
    <location>
        <begin position="35"/>
        <end position="402"/>
    </location>
</feature>
<dbReference type="AlphaFoldDB" id="A0A5B9WEU7"/>
<dbReference type="InterPro" id="IPR006311">
    <property type="entry name" value="TAT_signal"/>
</dbReference>
<dbReference type="InterPro" id="IPR010869">
    <property type="entry name" value="DUF1501"/>
</dbReference>
<keyword evidence="1" id="KW-0732">Signal</keyword>
<organism evidence="2 3">
    <name type="scientific">Aquisphaera giovannonii</name>
    <dbReference type="NCBI Taxonomy" id="406548"/>
    <lineage>
        <taxon>Bacteria</taxon>
        <taxon>Pseudomonadati</taxon>
        <taxon>Planctomycetota</taxon>
        <taxon>Planctomycetia</taxon>
        <taxon>Isosphaerales</taxon>
        <taxon>Isosphaeraceae</taxon>
        <taxon>Aquisphaera</taxon>
    </lineage>
</organism>
<protein>
    <recommendedName>
        <fullName evidence="4">DUF1501 domain-containing protein</fullName>
    </recommendedName>
</protein>
<gene>
    <name evidence="2" type="ORF">OJF2_71790</name>
</gene>
<evidence type="ECO:0000256" key="1">
    <source>
        <dbReference type="SAM" id="SignalP"/>
    </source>
</evidence>
<dbReference type="PROSITE" id="PS51318">
    <property type="entry name" value="TAT"/>
    <property type="match status" value="1"/>
</dbReference>
<dbReference type="RefSeq" id="WP_148598008.1">
    <property type="nucleotide sequence ID" value="NZ_CP042997.1"/>
</dbReference>
<evidence type="ECO:0008006" key="4">
    <source>
        <dbReference type="Google" id="ProtNLM"/>
    </source>
</evidence>
<dbReference type="Proteomes" id="UP000324233">
    <property type="component" value="Chromosome"/>
</dbReference>
<evidence type="ECO:0000313" key="3">
    <source>
        <dbReference type="Proteomes" id="UP000324233"/>
    </source>
</evidence>
<dbReference type="PANTHER" id="PTHR43737:SF1">
    <property type="entry name" value="DUF1501 DOMAIN-CONTAINING PROTEIN"/>
    <property type="match status" value="1"/>
</dbReference>
<keyword evidence="3" id="KW-1185">Reference proteome</keyword>
<dbReference type="KEGG" id="agv:OJF2_71790"/>
<evidence type="ECO:0000313" key="2">
    <source>
        <dbReference type="EMBL" id="QEH38575.1"/>
    </source>
</evidence>
<dbReference type="Pfam" id="PF07394">
    <property type="entry name" value="DUF1501"/>
    <property type="match status" value="1"/>
</dbReference>
<dbReference type="EMBL" id="CP042997">
    <property type="protein sequence ID" value="QEH38575.1"/>
    <property type="molecule type" value="Genomic_DNA"/>
</dbReference>
<feature type="signal peptide" evidence="1">
    <location>
        <begin position="1"/>
        <end position="34"/>
    </location>
</feature>
<accession>A0A5B9WEU7</accession>
<name>A0A5B9WEU7_9BACT</name>
<proteinExistence type="predicted"/>
<dbReference type="PANTHER" id="PTHR43737">
    <property type="entry name" value="BLL7424 PROTEIN"/>
    <property type="match status" value="1"/>
</dbReference>
<reference evidence="2 3" key="1">
    <citation type="submission" date="2019-08" db="EMBL/GenBank/DDBJ databases">
        <title>Deep-cultivation of Planctomycetes and their phenomic and genomic characterization uncovers novel biology.</title>
        <authorList>
            <person name="Wiegand S."/>
            <person name="Jogler M."/>
            <person name="Boedeker C."/>
            <person name="Pinto D."/>
            <person name="Vollmers J."/>
            <person name="Rivas-Marin E."/>
            <person name="Kohn T."/>
            <person name="Peeters S.H."/>
            <person name="Heuer A."/>
            <person name="Rast P."/>
            <person name="Oberbeckmann S."/>
            <person name="Bunk B."/>
            <person name="Jeske O."/>
            <person name="Meyerdierks A."/>
            <person name="Storesund J.E."/>
            <person name="Kallscheuer N."/>
            <person name="Luecker S."/>
            <person name="Lage O.M."/>
            <person name="Pohl T."/>
            <person name="Merkel B.J."/>
            <person name="Hornburger P."/>
            <person name="Mueller R.-W."/>
            <person name="Bruemmer F."/>
            <person name="Labrenz M."/>
            <person name="Spormann A.M."/>
            <person name="Op den Camp H."/>
            <person name="Overmann J."/>
            <person name="Amann R."/>
            <person name="Jetten M.S.M."/>
            <person name="Mascher T."/>
            <person name="Medema M.H."/>
            <person name="Devos D.P."/>
            <person name="Kaster A.-K."/>
            <person name="Ovreas L."/>
            <person name="Rohde M."/>
            <person name="Galperin M.Y."/>
            <person name="Jogler C."/>
        </authorList>
    </citation>
    <scope>NUCLEOTIDE SEQUENCE [LARGE SCALE GENOMIC DNA]</scope>
    <source>
        <strain evidence="2 3">OJF2</strain>
    </source>
</reference>